<evidence type="ECO:0000256" key="1">
    <source>
        <dbReference type="SAM" id="Phobius"/>
    </source>
</evidence>
<dbReference type="RefSeq" id="WP_000721066.1">
    <property type="nucleotide sequence ID" value="NZ_CP009335.1"/>
</dbReference>
<evidence type="ECO:0000313" key="3">
    <source>
        <dbReference type="EMBL" id="QKH25980.1"/>
    </source>
</evidence>
<dbReference type="KEGG" id="btw:BF38_2322"/>
<reference evidence="2 4" key="1">
    <citation type="journal article" date="2015" name="Genome Announc.">
        <title>Complete genome sequences for 35 biothreat assay-relevant bacillus species.</title>
        <authorList>
            <person name="Johnson S.L."/>
            <person name="Daligault H.E."/>
            <person name="Davenport K.W."/>
            <person name="Jaissle J."/>
            <person name="Frey K.G."/>
            <person name="Ladner J.T."/>
            <person name="Broomall S.M."/>
            <person name="Bishop-Lilly K.A."/>
            <person name="Bruce D.C."/>
            <person name="Gibbons H.S."/>
            <person name="Coyne S.R."/>
            <person name="Lo C.C."/>
            <person name="Meincke L."/>
            <person name="Munk A.C."/>
            <person name="Koroleva G.I."/>
            <person name="Rosenzweig C.N."/>
            <person name="Palacios G.F."/>
            <person name="Redden C.L."/>
            <person name="Minogue T.D."/>
            <person name="Chain P.S."/>
        </authorList>
    </citation>
    <scope>NUCLEOTIDE SEQUENCE [LARGE SCALE GENOMIC DNA]</scope>
    <source>
        <strain evidence="2 4">HD1011</strain>
    </source>
</reference>
<organism evidence="3 5">
    <name type="scientific">Bacillus thuringiensis</name>
    <dbReference type="NCBI Taxonomy" id="1428"/>
    <lineage>
        <taxon>Bacteria</taxon>
        <taxon>Bacillati</taxon>
        <taxon>Bacillota</taxon>
        <taxon>Bacilli</taxon>
        <taxon>Bacillales</taxon>
        <taxon>Bacillaceae</taxon>
        <taxon>Bacillus</taxon>
        <taxon>Bacillus cereus group</taxon>
    </lineage>
</organism>
<gene>
    <name evidence="2" type="ORF">BF38_2322</name>
    <name evidence="3" type="ORF">FOC89_19275</name>
</gene>
<proteinExistence type="predicted"/>
<keyword evidence="1" id="KW-0812">Transmembrane</keyword>
<feature type="transmembrane region" description="Helical" evidence="1">
    <location>
        <begin position="5"/>
        <end position="23"/>
    </location>
</feature>
<dbReference type="EMBL" id="CP053980">
    <property type="protein sequence ID" value="QKH25980.1"/>
    <property type="molecule type" value="Genomic_DNA"/>
</dbReference>
<dbReference type="Proteomes" id="UP000031876">
    <property type="component" value="Chromosome"/>
</dbReference>
<protein>
    <submittedName>
        <fullName evidence="3">Uncharacterized protein</fullName>
    </submittedName>
</protein>
<keyword evidence="1" id="KW-1133">Transmembrane helix</keyword>
<dbReference type="AlphaFoldDB" id="A0A0B5P1X3"/>
<sequence length="397" mass="45464">MKKIIVLILSIILIVALIYFFFFKNSNVNSISEEDIERKDFLEDKQAVIYLSSTADQDMDGNGISYAIFIDKNAKAHGYKMNGLELGGIGVSDNKKEIVLESKDNIKFIGDDFKNFKMKYQHTGDQRIYLKKQGLFVNIYNSGSNSSTGNYDSNVIFGNQKQIHKGNIPHYLISSGVNTDEVLVLTQDIDKNEHSLKKLLFNDSTMHLEDVTTINLNKNMSYSSYSSILSDSNFYYTILIENDNSIKGKVYLLRIDKKSLKQDLILLSSEENSTASIPFTKNNSAYLHNNELFFINGLGEVITFNTETNAVNPKFKIDYHVTDGVRYNEQTYFENDQLYVLRYNEKQEHKYSIETYSLTTGKKIKTTKIKDMDQIITSVKGGKSIYAYDFKILHPNK</sequence>
<keyword evidence="1" id="KW-0472">Membrane</keyword>
<name>A0A0B5P1X3_BACTU</name>
<evidence type="ECO:0000313" key="4">
    <source>
        <dbReference type="Proteomes" id="UP000031876"/>
    </source>
</evidence>
<reference evidence="3 5" key="2">
    <citation type="submission" date="2020-05" db="EMBL/GenBank/DDBJ databases">
        <title>FDA dAtabase for Regulatory Grade micrObial Sequences (FDA-ARGOS): Supporting development and validation of Infectious Disease Dx tests.</title>
        <authorList>
            <person name="Nelson B."/>
            <person name="Plummer A."/>
            <person name="Tallon L."/>
            <person name="Sadzewicz L."/>
            <person name="Zhao X."/>
            <person name="Vavikolanu K."/>
            <person name="Mehta A."/>
            <person name="Aluvathingal J."/>
            <person name="Nadendla S."/>
            <person name="Myers T."/>
            <person name="Yan Y."/>
            <person name="Sichtig H."/>
        </authorList>
    </citation>
    <scope>NUCLEOTIDE SEQUENCE [LARGE SCALE GENOMIC DNA]</scope>
    <source>
        <strain evidence="3 5">FDAARGOS_795</strain>
    </source>
</reference>
<evidence type="ECO:0000313" key="2">
    <source>
        <dbReference type="EMBL" id="AJG78503.1"/>
    </source>
</evidence>
<evidence type="ECO:0000313" key="5">
    <source>
        <dbReference type="Proteomes" id="UP000501107"/>
    </source>
</evidence>
<dbReference type="EMBL" id="CP009335">
    <property type="protein sequence ID" value="AJG78503.1"/>
    <property type="molecule type" value="Genomic_DNA"/>
</dbReference>
<dbReference type="Proteomes" id="UP000501107">
    <property type="component" value="Chromosome"/>
</dbReference>
<accession>A0A0B5P1X3</accession>